<reference evidence="1" key="1">
    <citation type="submission" date="2020-08" db="EMBL/GenBank/DDBJ databases">
        <title>Multicomponent nature underlies the extraordinary mechanical properties of spider dragline silk.</title>
        <authorList>
            <person name="Kono N."/>
            <person name="Nakamura H."/>
            <person name="Mori M."/>
            <person name="Yoshida Y."/>
            <person name="Ohtoshi R."/>
            <person name="Malay A.D."/>
            <person name="Moran D.A.P."/>
            <person name="Tomita M."/>
            <person name="Numata K."/>
            <person name="Arakawa K."/>
        </authorList>
    </citation>
    <scope>NUCLEOTIDE SEQUENCE</scope>
</reference>
<comment type="caution">
    <text evidence="1">The sequence shown here is derived from an EMBL/GenBank/DDBJ whole genome shotgun (WGS) entry which is preliminary data.</text>
</comment>
<sequence length="131" mass="14693">MHHVDSELDVVVTAGKLYDPYFPITPWKDGDIVDHKIYKTRRCITSEIRCDTVLLISLNCVVEKCGEMLGFGCNHQTAVISLDADGTVISSYQIPSQIILFDFLARSQDYIVGTDDCILLSDKESIELSVY</sequence>
<dbReference type="AlphaFoldDB" id="A0A8X6QZ09"/>
<evidence type="ECO:0000313" key="2">
    <source>
        <dbReference type="Proteomes" id="UP000887013"/>
    </source>
</evidence>
<dbReference type="Proteomes" id="UP000887013">
    <property type="component" value="Unassembled WGS sequence"/>
</dbReference>
<keyword evidence="2" id="KW-1185">Reference proteome</keyword>
<accession>A0A8X6QZ09</accession>
<protein>
    <submittedName>
        <fullName evidence="1">Uncharacterized protein</fullName>
    </submittedName>
</protein>
<proteinExistence type="predicted"/>
<name>A0A8X6QZ09_NEPPI</name>
<gene>
    <name evidence="1" type="ORF">NPIL_634841</name>
</gene>
<dbReference type="OrthoDB" id="68020at2759"/>
<dbReference type="EMBL" id="BMAW01132726">
    <property type="protein sequence ID" value="GFU44619.1"/>
    <property type="molecule type" value="Genomic_DNA"/>
</dbReference>
<organism evidence="1 2">
    <name type="scientific">Nephila pilipes</name>
    <name type="common">Giant wood spider</name>
    <name type="synonym">Nephila maculata</name>
    <dbReference type="NCBI Taxonomy" id="299642"/>
    <lineage>
        <taxon>Eukaryota</taxon>
        <taxon>Metazoa</taxon>
        <taxon>Ecdysozoa</taxon>
        <taxon>Arthropoda</taxon>
        <taxon>Chelicerata</taxon>
        <taxon>Arachnida</taxon>
        <taxon>Araneae</taxon>
        <taxon>Araneomorphae</taxon>
        <taxon>Entelegynae</taxon>
        <taxon>Araneoidea</taxon>
        <taxon>Nephilidae</taxon>
        <taxon>Nephila</taxon>
    </lineage>
</organism>
<evidence type="ECO:0000313" key="1">
    <source>
        <dbReference type="EMBL" id="GFU44619.1"/>
    </source>
</evidence>